<feature type="region of interest" description="Disordered" evidence="5">
    <location>
        <begin position="822"/>
        <end position="842"/>
    </location>
</feature>
<dbReference type="InterPro" id="IPR009057">
    <property type="entry name" value="Homeodomain-like_sf"/>
</dbReference>
<proteinExistence type="predicted"/>
<dbReference type="PANTHER" id="PTHR13859:SF34">
    <property type="entry name" value="SANT DOMAIN-CONTAINING PROTEIN"/>
    <property type="match status" value="1"/>
</dbReference>
<evidence type="ECO:0000259" key="6">
    <source>
        <dbReference type="PROSITE" id="PS51293"/>
    </source>
</evidence>
<feature type="region of interest" description="Disordered" evidence="5">
    <location>
        <begin position="443"/>
        <end position="472"/>
    </location>
</feature>
<evidence type="ECO:0000313" key="7">
    <source>
        <dbReference type="EMBL" id="KAK4256634.1"/>
    </source>
</evidence>
<evidence type="ECO:0000256" key="3">
    <source>
        <dbReference type="ARBA" id="ARBA00023163"/>
    </source>
</evidence>
<reference evidence="7" key="1">
    <citation type="submission" date="2023-10" db="EMBL/GenBank/DDBJ databases">
        <title>Chromosome-level genome of the transformable northern wattle, Acacia crassicarpa.</title>
        <authorList>
            <person name="Massaro I."/>
            <person name="Sinha N.R."/>
            <person name="Poethig S."/>
            <person name="Leichty A.R."/>
        </authorList>
    </citation>
    <scope>NUCLEOTIDE SEQUENCE</scope>
    <source>
        <strain evidence="7">Acra3RX</strain>
        <tissue evidence="7">Leaf</tissue>
    </source>
</reference>
<keyword evidence="4" id="KW-0539">Nucleus</keyword>
<dbReference type="Pfam" id="PF25826">
    <property type="entry name" value="DUF7952"/>
    <property type="match status" value="1"/>
</dbReference>
<evidence type="ECO:0000256" key="4">
    <source>
        <dbReference type="ARBA" id="ARBA00023242"/>
    </source>
</evidence>
<dbReference type="EMBL" id="JAWXYG010000012">
    <property type="protein sequence ID" value="KAK4256634.1"/>
    <property type="molecule type" value="Genomic_DNA"/>
</dbReference>
<evidence type="ECO:0000256" key="2">
    <source>
        <dbReference type="ARBA" id="ARBA00023015"/>
    </source>
</evidence>
<dbReference type="PROSITE" id="PS51293">
    <property type="entry name" value="SANT"/>
    <property type="match status" value="1"/>
</dbReference>
<feature type="domain" description="SANT" evidence="6">
    <location>
        <begin position="177"/>
        <end position="229"/>
    </location>
</feature>
<accession>A0AAE1IV29</accession>
<evidence type="ECO:0000256" key="5">
    <source>
        <dbReference type="SAM" id="MobiDB-lite"/>
    </source>
</evidence>
<dbReference type="Pfam" id="PF24662">
    <property type="entry name" value="DUF7650"/>
    <property type="match status" value="1"/>
</dbReference>
<comment type="caution">
    <text evidence="7">The sequence shown here is derived from an EMBL/GenBank/DDBJ whole genome shotgun (WGS) entry which is preliminary data.</text>
</comment>
<organism evidence="7 8">
    <name type="scientific">Acacia crassicarpa</name>
    <name type="common">northern wattle</name>
    <dbReference type="NCBI Taxonomy" id="499986"/>
    <lineage>
        <taxon>Eukaryota</taxon>
        <taxon>Viridiplantae</taxon>
        <taxon>Streptophyta</taxon>
        <taxon>Embryophyta</taxon>
        <taxon>Tracheophyta</taxon>
        <taxon>Spermatophyta</taxon>
        <taxon>Magnoliopsida</taxon>
        <taxon>eudicotyledons</taxon>
        <taxon>Gunneridae</taxon>
        <taxon>Pentapetalae</taxon>
        <taxon>rosids</taxon>
        <taxon>fabids</taxon>
        <taxon>Fabales</taxon>
        <taxon>Fabaceae</taxon>
        <taxon>Caesalpinioideae</taxon>
        <taxon>mimosoid clade</taxon>
        <taxon>Acacieae</taxon>
        <taxon>Acacia</taxon>
    </lineage>
</organism>
<evidence type="ECO:0000313" key="8">
    <source>
        <dbReference type="Proteomes" id="UP001293593"/>
    </source>
</evidence>
<protein>
    <recommendedName>
        <fullName evidence="6">SANT domain-containing protein</fullName>
    </recommendedName>
</protein>
<dbReference type="AlphaFoldDB" id="A0AAE1IV29"/>
<evidence type="ECO:0000256" key="1">
    <source>
        <dbReference type="ARBA" id="ARBA00004123"/>
    </source>
</evidence>
<name>A0AAE1IV29_9FABA</name>
<keyword evidence="2" id="KW-0805">Transcription regulation</keyword>
<dbReference type="Proteomes" id="UP001293593">
    <property type="component" value="Unassembled WGS sequence"/>
</dbReference>
<gene>
    <name evidence="7" type="ORF">QN277_006335</name>
</gene>
<dbReference type="FunFam" id="1.10.10.60:FF:000374">
    <property type="entry name" value="Arginine-glutamic acid dipeptide repeat protein"/>
    <property type="match status" value="1"/>
</dbReference>
<dbReference type="SUPFAM" id="SSF46689">
    <property type="entry name" value="Homeodomain-like"/>
    <property type="match status" value="1"/>
</dbReference>
<dbReference type="InterPro" id="IPR056067">
    <property type="entry name" value="DUF7650"/>
</dbReference>
<dbReference type="GO" id="GO:0005634">
    <property type="term" value="C:nucleus"/>
    <property type="evidence" value="ECO:0007669"/>
    <property type="project" value="UniProtKB-SubCell"/>
</dbReference>
<dbReference type="PANTHER" id="PTHR13859">
    <property type="entry name" value="ATROPHIN-RELATED"/>
    <property type="match status" value="1"/>
</dbReference>
<comment type="subcellular location">
    <subcellularLocation>
        <location evidence="1">Nucleus</location>
    </subcellularLocation>
</comment>
<dbReference type="GO" id="GO:0003714">
    <property type="term" value="F:transcription corepressor activity"/>
    <property type="evidence" value="ECO:0007669"/>
    <property type="project" value="TreeGrafter"/>
</dbReference>
<dbReference type="InterPro" id="IPR017884">
    <property type="entry name" value="SANT_dom"/>
</dbReference>
<keyword evidence="8" id="KW-1185">Reference proteome</keyword>
<dbReference type="InterPro" id="IPR057712">
    <property type="entry name" value="DUF7952"/>
</dbReference>
<sequence length="885" mass="99072">MEVDTVKVNNLVGCFKEQADEPSLSLEGSDAYNVFGDPDIFPCVGQQYQVEIPPLISESDYLFQKKPCDPESIASNTHESVAGLPIPVVWIQGEVQKEDAFKLIGVIHNIDYSKLGCIKETQNSLDSSELPTPEAIDSTSIKTEKMGEYGDSYVQQATKVEVHEKHKFKGISLVPDSSSGTWNEIEEASFILGLYIFGKNLVQVKRFVGNKNMGDILSFYYGKFYRTDGYQRWSECRKMRSRKCIYGQKIFRGSRQQELLSRLLPNLSEDCCDNLRKVSKAFAEGKMLLEDYVLSLKASVGLSAFIEAVGVGKGNDLTGINAESLKPTQILPVRPEIPVGKACSMLTLEEIITFLTGNFRRSKARSSDLFWEAVWPRLLARGWHSEQPGSHDYAFASKNSLVFLVPGVKKFSRKLVKGNHYFNSVSDVLCRVASNPELIELDSAAGNDSTNKEDNGWTKETNLNRESSPDQQRRCYLKPRTPNCSNNIRKFTVVDTSPTVEKTRKIRELRSLPLGVLETSYSENDSDNEEASEEKTIESDSVTTMYSFLKKIEFSKVTKCSIGKVVPSDMDGVKNNPSREHLPVTGIGSGNLSSAFKDQKMDMLNDTKRKAIKCQSNWRAVPDNKNVQRPVTKKRRRLTACNHAERNCNTDADIFVAPRTKPVKVNNHQNNSKSSKTFLIKNLALGNKVLADLPAMEKKTSTDPLSIGSLIINREAVPAPSSSATEEQSKKSLPRAMIDLNLPVSHEDEGNESFVREMSETQQKNTRKELADHSARAISQPVDNCQHQSEMNGRRQSTRNRPLTTKVLEAFAFGYLDRKEKRKSRDHAFDSSMSRPSRRACTSEFTGCNGLNFQKDDRGNGIPNDVGKGMVKNSLLRTCFKSHEG</sequence>
<keyword evidence="3" id="KW-0804">Transcription</keyword>